<dbReference type="InterPro" id="IPR010992">
    <property type="entry name" value="IHF-like_DNA-bd_dom_sf"/>
</dbReference>
<dbReference type="Pfam" id="PF00216">
    <property type="entry name" value="Bac_DNA_binding"/>
    <property type="match status" value="1"/>
</dbReference>
<dbReference type="PANTHER" id="PTHR33175:SF13">
    <property type="entry name" value="HISTONE-LIKE PROTEIN"/>
    <property type="match status" value="1"/>
</dbReference>
<gene>
    <name evidence="11" type="ORF">AUK13_01700</name>
</gene>
<comment type="subunit">
    <text evidence="2">Homodimer.</text>
</comment>
<evidence type="ECO:0000256" key="1">
    <source>
        <dbReference type="ARBA" id="ARBA00004328"/>
    </source>
</evidence>
<accession>A0A1J5F827</accession>
<keyword evidence="6 11" id="KW-0238">DNA-binding</keyword>
<dbReference type="SMART" id="SM00411">
    <property type="entry name" value="BHL"/>
    <property type="match status" value="1"/>
</dbReference>
<dbReference type="SUPFAM" id="SSF47729">
    <property type="entry name" value="IHF-like DNA-binding proteins"/>
    <property type="match status" value="1"/>
</dbReference>
<evidence type="ECO:0000256" key="6">
    <source>
        <dbReference type="ARBA" id="ARBA00023125"/>
    </source>
</evidence>
<dbReference type="GO" id="GO:0030527">
    <property type="term" value="F:structural constituent of chromatin"/>
    <property type="evidence" value="ECO:0007669"/>
    <property type="project" value="InterPro"/>
</dbReference>
<dbReference type="PROSITE" id="PS00045">
    <property type="entry name" value="HISTONE_LIKE"/>
    <property type="match status" value="1"/>
</dbReference>
<dbReference type="InterPro" id="IPR020816">
    <property type="entry name" value="Histone-like_DNA-bd_CS"/>
</dbReference>
<reference evidence="11 12" key="1">
    <citation type="journal article" date="2016" name="Environ. Microbiol.">
        <title>Genomic resolution of a cold subsurface aquifer community provides metabolic insights for novel microbes adapted to high CO concentrations.</title>
        <authorList>
            <person name="Probst A.J."/>
            <person name="Castelle C.J."/>
            <person name="Singh A."/>
            <person name="Brown C.T."/>
            <person name="Anantharaman K."/>
            <person name="Sharon I."/>
            <person name="Hug L.A."/>
            <person name="Burstein D."/>
            <person name="Emerson J.B."/>
            <person name="Thomas B.C."/>
            <person name="Banfield J.F."/>
        </authorList>
    </citation>
    <scope>NUCLEOTIDE SEQUENCE [LARGE SCALE GENOMIC DNA]</scope>
    <source>
        <strain evidence="11">CG2_30_39_24</strain>
    </source>
</reference>
<proteinExistence type="inferred from homology"/>
<dbReference type="AlphaFoldDB" id="A0A1J5F827"/>
<comment type="subcellular location">
    <subcellularLocation>
        <location evidence="1">Virion</location>
    </subcellularLocation>
</comment>
<dbReference type="STRING" id="1805236.AUK13_01700"/>
<evidence type="ECO:0000256" key="7">
    <source>
        <dbReference type="ARBA" id="ARBA00033120"/>
    </source>
</evidence>
<dbReference type="PANTHER" id="PTHR33175">
    <property type="entry name" value="DNA-BINDING PROTEIN HU"/>
    <property type="match status" value="1"/>
</dbReference>
<protein>
    <recommendedName>
        <fullName evidence="3">Viral histone-like protein</fullName>
    </recommendedName>
    <alternativeName>
        <fullName evidence="8">DNA-binding protein pA104R</fullName>
    </alternativeName>
    <alternativeName>
        <fullName evidence="7">pA104R</fullName>
    </alternativeName>
</protein>
<evidence type="ECO:0000256" key="10">
    <source>
        <dbReference type="RuleBase" id="RU003939"/>
    </source>
</evidence>
<evidence type="ECO:0000256" key="9">
    <source>
        <dbReference type="ARBA" id="ARBA00046140"/>
    </source>
</evidence>
<dbReference type="GO" id="GO:0003677">
    <property type="term" value="F:DNA binding"/>
    <property type="evidence" value="ECO:0007669"/>
    <property type="project" value="UniProtKB-KW"/>
</dbReference>
<dbReference type="GO" id="GO:0006260">
    <property type="term" value="P:DNA replication"/>
    <property type="evidence" value="ECO:0007669"/>
    <property type="project" value="UniProtKB-KW"/>
</dbReference>
<comment type="caution">
    <text evidence="11">The sequence shown here is derived from an EMBL/GenBank/DDBJ whole genome shotgun (WGS) entry which is preliminary data.</text>
</comment>
<dbReference type="PRINTS" id="PR01727">
    <property type="entry name" value="DNABINDINGHU"/>
</dbReference>
<evidence type="ECO:0000256" key="2">
    <source>
        <dbReference type="ARBA" id="ARBA00011738"/>
    </source>
</evidence>
<dbReference type="GO" id="GO:0005829">
    <property type="term" value="C:cytosol"/>
    <property type="evidence" value="ECO:0007669"/>
    <property type="project" value="TreeGrafter"/>
</dbReference>
<dbReference type="Gene3D" id="4.10.520.10">
    <property type="entry name" value="IHF-like DNA-binding proteins"/>
    <property type="match status" value="1"/>
</dbReference>
<evidence type="ECO:0000313" key="11">
    <source>
        <dbReference type="EMBL" id="OIP56075.1"/>
    </source>
</evidence>
<organism evidence="11 12">
    <name type="scientific">Candidatus Kuenenbacteria bacterium CG2_30_39_24</name>
    <dbReference type="NCBI Taxonomy" id="1805236"/>
    <lineage>
        <taxon>Bacteria</taxon>
        <taxon>Candidatus Kueneniibacteriota</taxon>
    </lineage>
</organism>
<keyword evidence="5" id="KW-0426">Late protein</keyword>
<evidence type="ECO:0000256" key="5">
    <source>
        <dbReference type="ARBA" id="ARBA00022921"/>
    </source>
</evidence>
<evidence type="ECO:0000256" key="4">
    <source>
        <dbReference type="ARBA" id="ARBA00022705"/>
    </source>
</evidence>
<dbReference type="CDD" id="cd00591">
    <property type="entry name" value="HU_IHF"/>
    <property type="match status" value="1"/>
</dbReference>
<evidence type="ECO:0000256" key="3">
    <source>
        <dbReference type="ARBA" id="ARBA00016145"/>
    </source>
</evidence>
<sequence length="93" mass="10122">MAKMTKTQIMQALADKSGMAKKDVVSFMDKLTELAYSEVKSNGEFVLPGFGKLVKVNRKAREGRNPATGATIHIPAKTVVKFRVAKAVKDALL</sequence>
<evidence type="ECO:0000313" key="12">
    <source>
        <dbReference type="Proteomes" id="UP000183922"/>
    </source>
</evidence>
<dbReference type="InterPro" id="IPR000119">
    <property type="entry name" value="Hist_DNA-bd"/>
</dbReference>
<name>A0A1J5F827_9BACT</name>
<keyword evidence="4" id="KW-0235">DNA replication</keyword>
<dbReference type="EMBL" id="MNYR01000025">
    <property type="protein sequence ID" value="OIP56075.1"/>
    <property type="molecule type" value="Genomic_DNA"/>
</dbReference>
<comment type="similarity">
    <text evidence="10">Belongs to the bacterial histone-like protein family.</text>
</comment>
<comment type="function">
    <text evidence="9">DNA-binding protein that plays a critical role in nucleoid compaction, genome replication and DNA replication and transcription. Binds to both ssDNA and dsDNA with a binding site covering about 15 nucleotides. Displays DNA-supercoiling activity only when associated with the viral DNA topoisomerase 2.</text>
</comment>
<dbReference type="Proteomes" id="UP000183922">
    <property type="component" value="Unassembled WGS sequence"/>
</dbReference>
<evidence type="ECO:0000256" key="8">
    <source>
        <dbReference type="ARBA" id="ARBA00033227"/>
    </source>
</evidence>